<dbReference type="EMBL" id="LT598491">
    <property type="protein sequence ID" value="SCW04317.1"/>
    <property type="molecule type" value="Genomic_DNA"/>
</dbReference>
<evidence type="ECO:0000256" key="3">
    <source>
        <dbReference type="ARBA" id="ARBA00022763"/>
    </source>
</evidence>
<dbReference type="PANTHER" id="PTHR46239">
    <property type="entry name" value="DNA REPAIR PROTEIN RAD51 HOMOLOG 3 RAD51C"/>
    <property type="match status" value="1"/>
</dbReference>
<dbReference type="PANTHER" id="PTHR46239:SF1">
    <property type="entry name" value="DNA REPAIR PROTEIN RAD51 HOMOLOG 3"/>
    <property type="match status" value="1"/>
</dbReference>
<evidence type="ECO:0000256" key="2">
    <source>
        <dbReference type="ARBA" id="ARBA00022741"/>
    </source>
</evidence>
<protein>
    <submittedName>
        <fullName evidence="9">LAFE_0H10880g1_1</fullName>
    </submittedName>
</protein>
<dbReference type="STRING" id="4955.A0A1G4MKG1"/>
<dbReference type="GO" id="GO:0000400">
    <property type="term" value="F:four-way junction DNA binding"/>
    <property type="evidence" value="ECO:0007669"/>
    <property type="project" value="TreeGrafter"/>
</dbReference>
<reference evidence="9 10" key="1">
    <citation type="submission" date="2016-03" db="EMBL/GenBank/DDBJ databases">
        <authorList>
            <person name="Devillers H."/>
        </authorList>
    </citation>
    <scope>NUCLEOTIDE SEQUENCE [LARGE SCALE GENOMIC DNA]</scope>
    <source>
        <strain evidence="9">CBS 6772</strain>
    </source>
</reference>
<proteinExistence type="predicted"/>
<evidence type="ECO:0000256" key="7">
    <source>
        <dbReference type="SAM" id="MobiDB-lite"/>
    </source>
</evidence>
<keyword evidence="10" id="KW-1185">Reference proteome</keyword>
<keyword evidence="3" id="KW-0227">DNA damage</keyword>
<evidence type="ECO:0000259" key="8">
    <source>
        <dbReference type="Pfam" id="PF06745"/>
    </source>
</evidence>
<feature type="region of interest" description="Disordered" evidence="7">
    <location>
        <begin position="324"/>
        <end position="392"/>
    </location>
</feature>
<evidence type="ECO:0000313" key="10">
    <source>
        <dbReference type="Proteomes" id="UP000190831"/>
    </source>
</evidence>
<dbReference type="Gene3D" id="3.40.50.300">
    <property type="entry name" value="P-loop containing nucleotide triphosphate hydrolases"/>
    <property type="match status" value="1"/>
</dbReference>
<comment type="subcellular location">
    <subcellularLocation>
        <location evidence="1">Nucleus</location>
    </subcellularLocation>
</comment>
<dbReference type="AlphaFoldDB" id="A0A1G4MKG1"/>
<dbReference type="GO" id="GO:0033065">
    <property type="term" value="C:Rad51C-XRCC3 complex"/>
    <property type="evidence" value="ECO:0007669"/>
    <property type="project" value="TreeGrafter"/>
</dbReference>
<evidence type="ECO:0000256" key="4">
    <source>
        <dbReference type="ARBA" id="ARBA00022840"/>
    </source>
</evidence>
<dbReference type="Pfam" id="PF06745">
    <property type="entry name" value="ATPase"/>
    <property type="match status" value="1"/>
</dbReference>
<dbReference type="GO" id="GO:0007131">
    <property type="term" value="P:reciprocal meiotic recombination"/>
    <property type="evidence" value="ECO:0007669"/>
    <property type="project" value="TreeGrafter"/>
</dbReference>
<dbReference type="GO" id="GO:0033063">
    <property type="term" value="C:Rad51B-Rad51C-Rad51D-XRCC2 complex"/>
    <property type="evidence" value="ECO:0007669"/>
    <property type="project" value="TreeGrafter"/>
</dbReference>
<dbReference type="Proteomes" id="UP000190831">
    <property type="component" value="Chromosome H"/>
</dbReference>
<organism evidence="9 10">
    <name type="scientific">Lachancea fermentati</name>
    <name type="common">Zygosaccharomyces fermentati</name>
    <dbReference type="NCBI Taxonomy" id="4955"/>
    <lineage>
        <taxon>Eukaryota</taxon>
        <taxon>Fungi</taxon>
        <taxon>Dikarya</taxon>
        <taxon>Ascomycota</taxon>
        <taxon>Saccharomycotina</taxon>
        <taxon>Saccharomycetes</taxon>
        <taxon>Saccharomycetales</taxon>
        <taxon>Saccharomycetaceae</taxon>
        <taxon>Lachancea</taxon>
    </lineage>
</organism>
<evidence type="ECO:0000313" key="9">
    <source>
        <dbReference type="EMBL" id="SCW04317.1"/>
    </source>
</evidence>
<dbReference type="GO" id="GO:0008821">
    <property type="term" value="F:crossover junction DNA endonuclease activity"/>
    <property type="evidence" value="ECO:0007669"/>
    <property type="project" value="TreeGrafter"/>
</dbReference>
<dbReference type="GO" id="GO:0000707">
    <property type="term" value="P:meiotic DNA recombinase assembly"/>
    <property type="evidence" value="ECO:0007669"/>
    <property type="project" value="TreeGrafter"/>
</dbReference>
<keyword evidence="4" id="KW-0067">ATP-binding</keyword>
<keyword evidence="6" id="KW-0539">Nucleus</keyword>
<sequence>MSLGISLSQLLVENPKPALSGIKELDDTLDGFQTRSIYEVFGPPGIGKTKLGLQILKNELKRENPCLWIDTHKAAQLPTECSRGKLRRKKITKFSHLVFFFQELEEEFSLIIIDGLSQILTDYLYANTQVSRTSSLHSFKNKNLITLFTIMTKYTHAKKATIVLLNDAMNTGYQENTEDRLVAYKDESQFLVRSQKKRSVQVLRSALVANIGVGSKDHMWEVFLKNRIGLFWSWDTRRSFARYPPKTRVAIVFDMAARDDDEHPIVRFTVDETSHDFISSDDESTDCVMFGPPGLLPSGLVQNNLSSTTSTDDPDPREALIESQVNSNAHVGDESSAPSDPEADREVYQDSFVANKRHKLDLPCTPRLRKMTSAETLSAPLPDPAIYESSDD</sequence>
<feature type="domain" description="KaiC-like" evidence="8">
    <location>
        <begin position="20"/>
        <end position="122"/>
    </location>
</feature>
<evidence type="ECO:0000256" key="6">
    <source>
        <dbReference type="ARBA" id="ARBA00023242"/>
    </source>
</evidence>
<keyword evidence="2" id="KW-0547">Nucleotide-binding</keyword>
<dbReference type="InterPro" id="IPR014774">
    <property type="entry name" value="KaiC-like_dom"/>
</dbReference>
<dbReference type="SUPFAM" id="SSF52540">
    <property type="entry name" value="P-loop containing nucleoside triphosphate hydrolases"/>
    <property type="match status" value="1"/>
</dbReference>
<dbReference type="OrthoDB" id="5957327at2759"/>
<keyword evidence="5" id="KW-0234">DNA repair</keyword>
<dbReference type="InterPro" id="IPR027417">
    <property type="entry name" value="P-loop_NTPase"/>
</dbReference>
<evidence type="ECO:0000256" key="1">
    <source>
        <dbReference type="ARBA" id="ARBA00004123"/>
    </source>
</evidence>
<dbReference type="GO" id="GO:0005524">
    <property type="term" value="F:ATP binding"/>
    <property type="evidence" value="ECO:0007669"/>
    <property type="project" value="UniProtKB-KW"/>
</dbReference>
<gene>
    <name evidence="9" type="ORF">LAFE_0H10880G</name>
</gene>
<dbReference type="InterPro" id="IPR052093">
    <property type="entry name" value="HR_Repair_Mediator"/>
</dbReference>
<name>A0A1G4MKG1_LACFM</name>
<accession>A0A1G4MKG1</accession>
<evidence type="ECO:0000256" key="5">
    <source>
        <dbReference type="ARBA" id="ARBA00023204"/>
    </source>
</evidence>
<dbReference type="GO" id="GO:0005657">
    <property type="term" value="C:replication fork"/>
    <property type="evidence" value="ECO:0007669"/>
    <property type="project" value="TreeGrafter"/>
</dbReference>